<dbReference type="EMBL" id="MUTJ01000041">
    <property type="protein sequence ID" value="ONU87680.1"/>
    <property type="molecule type" value="Genomic_DNA"/>
</dbReference>
<sequence length="115" mass="12862">MTFDEVRQIALAWRGVEEGTSYGTPALKVKGKLLARLREDGDTLVVKGVGPDERAWLIESAPDVYYVTDHYVGWPIVLVRLSAAHPDAVKNLLLREWHAIVPAQWRNEAAARDAN</sequence>
<dbReference type="RefSeq" id="WP_006482050.1">
    <property type="nucleotide sequence ID" value="NZ_CADETK010000019.1"/>
</dbReference>
<dbReference type="Proteomes" id="UP000188543">
    <property type="component" value="Unassembled WGS sequence"/>
</dbReference>
<dbReference type="OrthoDB" id="954305at2"/>
<gene>
    <name evidence="1" type="ORF">A8E72_12135</name>
</gene>
<accession>A0A1V2W689</accession>
<comment type="caution">
    <text evidence="1">The sequence shown here is derived from an EMBL/GenBank/DDBJ whole genome shotgun (WGS) entry which is preliminary data.</text>
</comment>
<proteinExistence type="predicted"/>
<dbReference type="AlphaFoldDB" id="A0A1V2W689"/>
<dbReference type="Pfam" id="PF04237">
    <property type="entry name" value="YjbR"/>
    <property type="match status" value="1"/>
</dbReference>
<name>A0A1V2W689_9BURK</name>
<evidence type="ECO:0008006" key="3">
    <source>
        <dbReference type="Google" id="ProtNLM"/>
    </source>
</evidence>
<protein>
    <recommendedName>
        <fullName evidence="3">MmcQ/YjbR family DNA-binding protein</fullName>
    </recommendedName>
</protein>
<dbReference type="InterPro" id="IPR058532">
    <property type="entry name" value="YjbR/MT2646/Rv2570-like"/>
</dbReference>
<evidence type="ECO:0000313" key="1">
    <source>
        <dbReference type="EMBL" id="ONU87680.1"/>
    </source>
</evidence>
<dbReference type="InterPro" id="IPR038056">
    <property type="entry name" value="YjbR-like_sf"/>
</dbReference>
<dbReference type="SUPFAM" id="SSF142906">
    <property type="entry name" value="YjbR-like"/>
    <property type="match status" value="1"/>
</dbReference>
<evidence type="ECO:0000313" key="2">
    <source>
        <dbReference type="Proteomes" id="UP000188543"/>
    </source>
</evidence>
<reference evidence="1 2" key="1">
    <citation type="submission" date="2016-08" db="EMBL/GenBank/DDBJ databases">
        <authorList>
            <person name="Seilhamer J.J."/>
        </authorList>
    </citation>
    <scope>NUCLEOTIDE SEQUENCE [LARGE SCALE GENOMIC DNA]</scope>
    <source>
        <strain evidence="1 2">VC14762</strain>
    </source>
</reference>
<organism evidence="1 2">
    <name type="scientific">Burkholderia cenocepacia</name>
    <dbReference type="NCBI Taxonomy" id="95486"/>
    <lineage>
        <taxon>Bacteria</taxon>
        <taxon>Pseudomonadati</taxon>
        <taxon>Pseudomonadota</taxon>
        <taxon>Betaproteobacteria</taxon>
        <taxon>Burkholderiales</taxon>
        <taxon>Burkholderiaceae</taxon>
        <taxon>Burkholderia</taxon>
        <taxon>Burkholderia cepacia complex</taxon>
    </lineage>
</organism>